<dbReference type="InterPro" id="IPR040079">
    <property type="entry name" value="Glutathione_S-Trfase"/>
</dbReference>
<dbReference type="InterPro" id="IPR036249">
    <property type="entry name" value="Thioredoxin-like_sf"/>
</dbReference>
<protein>
    <submittedName>
        <fullName evidence="2">Glutathione S-transferase family protein</fullName>
    </submittedName>
</protein>
<feature type="domain" description="GST N-terminal" evidence="1">
    <location>
        <begin position="1"/>
        <end position="79"/>
    </location>
</feature>
<dbReference type="PANTHER" id="PTHR44051:SF21">
    <property type="entry name" value="GLUTATHIONE S-TRANSFERASE FAMILY PROTEIN"/>
    <property type="match status" value="1"/>
</dbReference>
<dbReference type="Pfam" id="PF13409">
    <property type="entry name" value="GST_N_2"/>
    <property type="match status" value="1"/>
</dbReference>
<dbReference type="Gene3D" id="1.20.1050.10">
    <property type="match status" value="1"/>
</dbReference>
<organism evidence="2">
    <name type="scientific">Caulobacter sp. 73W</name>
    <dbReference type="NCBI Taxonomy" id="3161137"/>
    <lineage>
        <taxon>Bacteria</taxon>
        <taxon>Pseudomonadati</taxon>
        <taxon>Pseudomonadota</taxon>
        <taxon>Alphaproteobacteria</taxon>
        <taxon>Caulobacterales</taxon>
        <taxon>Caulobacteraceae</taxon>
        <taxon>Caulobacter</taxon>
    </lineage>
</organism>
<dbReference type="Gene3D" id="3.40.30.10">
    <property type="entry name" value="Glutaredoxin"/>
    <property type="match status" value="1"/>
</dbReference>
<dbReference type="EMBL" id="CP158375">
    <property type="protein sequence ID" value="XDO95195.1"/>
    <property type="molecule type" value="Genomic_DNA"/>
</dbReference>
<evidence type="ECO:0000259" key="1">
    <source>
        <dbReference type="PROSITE" id="PS50404"/>
    </source>
</evidence>
<name>A0AB39KNF2_9CAUL</name>
<dbReference type="AlphaFoldDB" id="A0AB39KNF2"/>
<dbReference type="SUPFAM" id="SSF47616">
    <property type="entry name" value="GST C-terminal domain-like"/>
    <property type="match status" value="1"/>
</dbReference>
<accession>A0AB39KNF2</accession>
<dbReference type="SFLD" id="SFLDG00358">
    <property type="entry name" value="Main_(cytGST)"/>
    <property type="match status" value="1"/>
</dbReference>
<dbReference type="InterPro" id="IPR036282">
    <property type="entry name" value="Glutathione-S-Trfase_C_sf"/>
</dbReference>
<dbReference type="SUPFAM" id="SSF52833">
    <property type="entry name" value="Thioredoxin-like"/>
    <property type="match status" value="1"/>
</dbReference>
<sequence length="208" mass="22934">MITIYGGGRTRSLRVAWMAEEMGLDYEIRPVSLMETKSDPAFKALNPAGFLPVMQDGDVTMIESVAMMEYLAARYGPTPLVPSTDDPTWVRYKQFLHFGESSVAALLNIAVGSKFAAPREHRDNWGAALAVDLAMSRSCMLANQLKDSEFIAGDAFTAADISVAYPFLLAKFIGFQERVDPIIQDYVVSLRARPAFERALARSNEKAA</sequence>
<dbReference type="SFLD" id="SFLDS00019">
    <property type="entry name" value="Glutathione_Transferase_(cytos"/>
    <property type="match status" value="1"/>
</dbReference>
<evidence type="ECO:0000313" key="2">
    <source>
        <dbReference type="EMBL" id="XDO95195.1"/>
    </source>
</evidence>
<proteinExistence type="predicted"/>
<dbReference type="PROSITE" id="PS50404">
    <property type="entry name" value="GST_NTER"/>
    <property type="match status" value="1"/>
</dbReference>
<reference evidence="2" key="1">
    <citation type="submission" date="2024-06" db="EMBL/GenBank/DDBJ databases">
        <title>Caulobacter inopinatus, sp. nov.</title>
        <authorList>
            <person name="Donachie S.P."/>
        </authorList>
    </citation>
    <scope>NUCLEOTIDE SEQUENCE</scope>
    <source>
        <strain evidence="2">73W</strain>
    </source>
</reference>
<dbReference type="RefSeq" id="WP_369058047.1">
    <property type="nucleotide sequence ID" value="NZ_CP158375.1"/>
</dbReference>
<dbReference type="SFLD" id="SFLDG01150">
    <property type="entry name" value="Main.1:_Beta-like"/>
    <property type="match status" value="1"/>
</dbReference>
<dbReference type="CDD" id="cd03046">
    <property type="entry name" value="GST_N_GTT1_like"/>
    <property type="match status" value="1"/>
</dbReference>
<gene>
    <name evidence="2" type="ORF">ABOZ73_10180</name>
</gene>
<dbReference type="PANTHER" id="PTHR44051">
    <property type="entry name" value="GLUTATHIONE S-TRANSFERASE-RELATED"/>
    <property type="match status" value="1"/>
</dbReference>
<dbReference type="InterPro" id="IPR004045">
    <property type="entry name" value="Glutathione_S-Trfase_N"/>
</dbReference>